<feature type="region of interest" description="Disordered" evidence="6">
    <location>
        <begin position="186"/>
        <end position="211"/>
    </location>
</feature>
<evidence type="ECO:0000256" key="7">
    <source>
        <dbReference type="SAM" id="SignalP"/>
    </source>
</evidence>
<proteinExistence type="predicted"/>
<evidence type="ECO:0000256" key="5">
    <source>
        <dbReference type="SAM" id="Coils"/>
    </source>
</evidence>
<evidence type="ECO:0000313" key="9">
    <source>
        <dbReference type="EMBL" id="KAG2220891.1"/>
    </source>
</evidence>
<dbReference type="SUPFAM" id="SSF50911">
    <property type="entry name" value="Mannose 6-phosphate receptor domain"/>
    <property type="match status" value="1"/>
</dbReference>
<feature type="coiled-coil region" evidence="5">
    <location>
        <begin position="352"/>
        <end position="379"/>
    </location>
</feature>
<organism evidence="9 10">
    <name type="scientific">Circinella minor</name>
    <dbReference type="NCBI Taxonomy" id="1195481"/>
    <lineage>
        <taxon>Eukaryota</taxon>
        <taxon>Fungi</taxon>
        <taxon>Fungi incertae sedis</taxon>
        <taxon>Mucoromycota</taxon>
        <taxon>Mucoromycotina</taxon>
        <taxon>Mucoromycetes</taxon>
        <taxon>Mucorales</taxon>
        <taxon>Lichtheimiaceae</taxon>
        <taxon>Circinella</taxon>
    </lineage>
</organism>
<dbReference type="PANTHER" id="PTHR12630">
    <property type="entry name" value="N-LINKED OLIGOSACCHARIDE PROCESSING"/>
    <property type="match status" value="1"/>
</dbReference>
<keyword evidence="3" id="KW-0256">Endoplasmic reticulum</keyword>
<dbReference type="InterPro" id="IPR036607">
    <property type="entry name" value="PRKCSH"/>
</dbReference>
<dbReference type="InterPro" id="IPR028146">
    <property type="entry name" value="PRKCSH_N"/>
</dbReference>
<feature type="compositionally biased region" description="Basic residues" evidence="6">
    <location>
        <begin position="197"/>
        <end position="208"/>
    </location>
</feature>
<feature type="compositionally biased region" description="Basic and acidic residues" evidence="6">
    <location>
        <begin position="186"/>
        <end position="196"/>
    </location>
</feature>
<dbReference type="Pfam" id="PF12999">
    <property type="entry name" value="PRKCSH-like"/>
    <property type="match status" value="1"/>
</dbReference>
<evidence type="ECO:0000256" key="6">
    <source>
        <dbReference type="SAM" id="MobiDB-lite"/>
    </source>
</evidence>
<keyword evidence="4" id="KW-1015">Disulfide bond</keyword>
<dbReference type="InterPro" id="IPR039794">
    <property type="entry name" value="Gtb1-like"/>
</dbReference>
<evidence type="ECO:0000313" key="10">
    <source>
        <dbReference type="Proteomes" id="UP000646827"/>
    </source>
</evidence>
<dbReference type="Proteomes" id="UP000646827">
    <property type="component" value="Unassembled WGS sequence"/>
</dbReference>
<dbReference type="AlphaFoldDB" id="A0A8H7S3K4"/>
<sequence length="521" mass="58722">MAPLRYTLPCILAAVALVQASTLRGVAPEQQPLYTPHSDGQWECLDNSKKISFTAINDDYCDCPDGSDEPGTSACPNGIFYCQNEGHIAAYIKSYAVNDGVCDEACCDGSDETSGLITCPNRCKQVAAEYAREQAALHKIHSAGILAKRKLIQQGQETVTQWQEEKSKLEDELVIKRAELDRHQREIDGLEDDAKRHLSKKPSSKKSKCPPCDIATLRDHIQTLEDEVETLVTILKDMKRDHNHNFHDMAVKAAIAGYDDFIDGYDELKADINNDLNNYNAYDQSAFEIHDNESEEENVEVDQDTPEQAGKVSFVQILLKKIANVIPPDWRGLIPLEKNENNVGLKSEGSALEAAKNIHGKIKDTIQEAERKLNTINDDLAKDYGKQHEWLKLKDICTEKNEGEYTYSVCIFGDAYQKSNKDGARVKLGRFEKFLDDDHMKQIYSRGTKCWNGPERSVRATFECGGETEILEVTEPEKCEYQYRMKTPAVCPIPEEVNKEQPIATHVKEHSKPKNVVHEEL</sequence>
<dbReference type="Pfam" id="PF13015">
    <property type="entry name" value="PRKCSH_1"/>
    <property type="match status" value="1"/>
</dbReference>
<feature type="domain" description="MRH" evidence="8">
    <location>
        <begin position="395"/>
        <end position="493"/>
    </location>
</feature>
<protein>
    <recommendedName>
        <fullName evidence="1">Glucosidase 2 subunit beta</fullName>
    </recommendedName>
</protein>
<dbReference type="OrthoDB" id="28322at2759"/>
<keyword evidence="2 7" id="KW-0732">Signal</keyword>
<dbReference type="GO" id="GO:0006491">
    <property type="term" value="P:N-glycan processing"/>
    <property type="evidence" value="ECO:0007669"/>
    <property type="project" value="TreeGrafter"/>
</dbReference>
<accession>A0A8H7S3K4</accession>
<evidence type="ECO:0000256" key="1">
    <source>
        <dbReference type="ARBA" id="ARBA00022387"/>
    </source>
</evidence>
<dbReference type="InterPro" id="IPR044865">
    <property type="entry name" value="MRH_dom"/>
</dbReference>
<dbReference type="Gene3D" id="2.70.130.10">
    <property type="entry name" value="Mannose-6-phosphate receptor binding domain"/>
    <property type="match status" value="1"/>
</dbReference>
<dbReference type="GO" id="GO:0017177">
    <property type="term" value="C:glucosidase II complex"/>
    <property type="evidence" value="ECO:0007669"/>
    <property type="project" value="TreeGrafter"/>
</dbReference>
<evidence type="ECO:0000256" key="4">
    <source>
        <dbReference type="ARBA" id="ARBA00023157"/>
    </source>
</evidence>
<dbReference type="PROSITE" id="PS51914">
    <property type="entry name" value="MRH"/>
    <property type="match status" value="1"/>
</dbReference>
<dbReference type="PANTHER" id="PTHR12630:SF1">
    <property type="entry name" value="GLUCOSIDASE 2 SUBUNIT BETA"/>
    <property type="match status" value="1"/>
</dbReference>
<name>A0A8H7S3K4_9FUNG</name>
<gene>
    <name evidence="9" type="ORF">INT45_013020</name>
</gene>
<dbReference type="InterPro" id="IPR009011">
    <property type="entry name" value="Man6P_isomerase_rcpt-bd_dom_sf"/>
</dbReference>
<reference evidence="9 10" key="1">
    <citation type="submission" date="2020-12" db="EMBL/GenBank/DDBJ databases">
        <title>Metabolic potential, ecology and presence of endohyphal bacteria is reflected in genomic diversity of Mucoromycotina.</title>
        <authorList>
            <person name="Muszewska A."/>
            <person name="Okrasinska A."/>
            <person name="Steczkiewicz K."/>
            <person name="Drgas O."/>
            <person name="Orlowska M."/>
            <person name="Perlinska-Lenart U."/>
            <person name="Aleksandrzak-Piekarczyk T."/>
            <person name="Szatraj K."/>
            <person name="Zielenkiewicz U."/>
            <person name="Pilsyk S."/>
            <person name="Malc E."/>
            <person name="Mieczkowski P."/>
            <person name="Kruszewska J.S."/>
            <person name="Biernat P."/>
            <person name="Pawlowska J."/>
        </authorList>
    </citation>
    <scope>NUCLEOTIDE SEQUENCE [LARGE SCALE GENOMIC DNA]</scope>
    <source>
        <strain evidence="9 10">CBS 142.35</strain>
    </source>
</reference>
<evidence type="ECO:0000256" key="3">
    <source>
        <dbReference type="ARBA" id="ARBA00022824"/>
    </source>
</evidence>
<feature type="signal peptide" evidence="7">
    <location>
        <begin position="1"/>
        <end position="20"/>
    </location>
</feature>
<keyword evidence="10" id="KW-1185">Reference proteome</keyword>
<keyword evidence="5" id="KW-0175">Coiled coil</keyword>
<dbReference type="EMBL" id="JAEPRB010000125">
    <property type="protein sequence ID" value="KAG2220891.1"/>
    <property type="molecule type" value="Genomic_DNA"/>
</dbReference>
<evidence type="ECO:0000256" key="2">
    <source>
        <dbReference type="ARBA" id="ARBA00022729"/>
    </source>
</evidence>
<comment type="caution">
    <text evidence="9">The sequence shown here is derived from an EMBL/GenBank/DDBJ whole genome shotgun (WGS) entry which is preliminary data.</text>
</comment>
<feature type="chain" id="PRO_5034509126" description="Glucosidase 2 subunit beta" evidence="7">
    <location>
        <begin position="21"/>
        <end position="521"/>
    </location>
</feature>
<evidence type="ECO:0000259" key="8">
    <source>
        <dbReference type="PROSITE" id="PS51914"/>
    </source>
</evidence>